<organism evidence="2 3">
    <name type="scientific">Pyrococcus yayanosii (strain CH1 / JCM 16557)</name>
    <dbReference type="NCBI Taxonomy" id="529709"/>
    <lineage>
        <taxon>Archaea</taxon>
        <taxon>Methanobacteriati</taxon>
        <taxon>Methanobacteriota</taxon>
        <taxon>Thermococci</taxon>
        <taxon>Thermococcales</taxon>
        <taxon>Thermococcaceae</taxon>
        <taxon>Pyrococcus</taxon>
    </lineage>
</organism>
<dbReference type="STRING" id="529709.PYCH_12750"/>
<dbReference type="HOGENOM" id="CLU_3003304_0_0_2"/>
<reference evidence="2 3" key="1">
    <citation type="journal article" date="2011" name="J. Bacteriol.">
        <title>Complete genome sequence of the obligate piezophilic hyperthermophilic archaeon Pyrococcus yayanosii CH1.</title>
        <authorList>
            <person name="Jun X."/>
            <person name="Lupeng L."/>
            <person name="Minjuan X."/>
            <person name="Oger P."/>
            <person name="Fengping W."/>
            <person name="Jebbar M."/>
            <person name="Xiang X."/>
        </authorList>
    </citation>
    <scope>NUCLEOTIDE SEQUENCE [LARGE SCALE GENOMIC DNA]</scope>
    <source>
        <strain evidence="3">CH1 / JCM 16557</strain>
    </source>
</reference>
<proteinExistence type="predicted"/>
<keyword evidence="1" id="KW-0472">Membrane</keyword>
<evidence type="ECO:0000256" key="1">
    <source>
        <dbReference type="SAM" id="Phobius"/>
    </source>
</evidence>
<dbReference type="EMBL" id="CP002779">
    <property type="protein sequence ID" value="AEH24947.1"/>
    <property type="molecule type" value="Genomic_DNA"/>
</dbReference>
<gene>
    <name evidence="2" type="ordered locus">PYCH_12750</name>
</gene>
<dbReference type="Proteomes" id="UP000008386">
    <property type="component" value="Chromosome"/>
</dbReference>
<dbReference type="KEGG" id="pya:PYCH_12750"/>
<keyword evidence="1" id="KW-1133">Transmembrane helix</keyword>
<dbReference type="eggNOG" id="arCOG12908">
    <property type="taxonomic scope" value="Archaea"/>
</dbReference>
<protein>
    <submittedName>
        <fullName evidence="2">Uncharacterized protein</fullName>
    </submittedName>
</protein>
<dbReference type="AlphaFoldDB" id="F8AFB4"/>
<evidence type="ECO:0000313" key="3">
    <source>
        <dbReference type="Proteomes" id="UP000008386"/>
    </source>
</evidence>
<keyword evidence="1" id="KW-0812">Transmembrane</keyword>
<name>F8AFB4_PYRYC</name>
<evidence type="ECO:0000313" key="2">
    <source>
        <dbReference type="EMBL" id="AEH24947.1"/>
    </source>
</evidence>
<accession>F8AFB4</accession>
<feature type="transmembrane region" description="Helical" evidence="1">
    <location>
        <begin position="9"/>
        <end position="29"/>
    </location>
</feature>
<keyword evidence="3" id="KW-1185">Reference proteome</keyword>
<sequence length="56" mass="5985">MIEVSQNRLYVSTLLGILGPFLIGLFLLVSNNGLEALPFLAISLSPILGKVMEDGP</sequence>